<dbReference type="Proteomes" id="UP000041254">
    <property type="component" value="Unassembled WGS sequence"/>
</dbReference>
<keyword evidence="4" id="KW-1185">Reference proteome</keyword>
<feature type="transmembrane region" description="Helical" evidence="2">
    <location>
        <begin position="164"/>
        <end position="185"/>
    </location>
</feature>
<evidence type="ECO:0000313" key="4">
    <source>
        <dbReference type="Proteomes" id="UP000041254"/>
    </source>
</evidence>
<gene>
    <name evidence="3" type="ORF">Vbra_14175</name>
</gene>
<feature type="transmembrane region" description="Helical" evidence="2">
    <location>
        <begin position="131"/>
        <end position="152"/>
    </location>
</feature>
<reference evidence="3 4" key="1">
    <citation type="submission" date="2014-11" db="EMBL/GenBank/DDBJ databases">
        <authorList>
            <person name="Zhu J."/>
            <person name="Qi W."/>
            <person name="Song R."/>
        </authorList>
    </citation>
    <scope>NUCLEOTIDE SEQUENCE [LARGE SCALE GENOMIC DNA]</scope>
</reference>
<feature type="region of interest" description="Disordered" evidence="1">
    <location>
        <begin position="26"/>
        <end position="74"/>
    </location>
</feature>
<sequence length="257" mass="28954">MISPAASPAFSIPSLRSTSLHRRHLLSSRRAEPGTKYEAGQGFVETKKKKPKVRRKDDAAAVAGTVPPPGDGEVGKAALRRMQLMEISKDERELQEFEEYEMRLKQLREAGKDGNAGTMPEVVSQRIISRIVPFFLTPLAFAFSTFIGGFLLYSQFDYRIEPSIIAYITQFSFLLALGGVSYGILSSSWEEDREGSFWGADEFKRNIKRVASGVRQTVKDTETRQRMETRRDMVIKYRQDQQAMDDIRGRGGGDKTA</sequence>
<accession>A0A0G4F121</accession>
<organism evidence="3 4">
    <name type="scientific">Vitrella brassicaformis (strain CCMP3155)</name>
    <dbReference type="NCBI Taxonomy" id="1169540"/>
    <lineage>
        <taxon>Eukaryota</taxon>
        <taxon>Sar</taxon>
        <taxon>Alveolata</taxon>
        <taxon>Colpodellida</taxon>
        <taxon>Vitrellaceae</taxon>
        <taxon>Vitrella</taxon>
    </lineage>
</organism>
<dbReference type="STRING" id="1169540.A0A0G4F121"/>
<dbReference type="PANTHER" id="PTHR34575:SF1">
    <property type="entry name" value="PROTEIN PAM68, CHLOROPLASTIC"/>
    <property type="match status" value="1"/>
</dbReference>
<evidence type="ECO:0000256" key="1">
    <source>
        <dbReference type="SAM" id="MobiDB-lite"/>
    </source>
</evidence>
<evidence type="ECO:0000256" key="2">
    <source>
        <dbReference type="SAM" id="Phobius"/>
    </source>
</evidence>
<keyword evidence="2" id="KW-0472">Membrane</keyword>
<dbReference type="EMBL" id="CDMY01000356">
    <property type="protein sequence ID" value="CEM05219.1"/>
    <property type="molecule type" value="Genomic_DNA"/>
</dbReference>
<proteinExistence type="predicted"/>
<evidence type="ECO:0000313" key="3">
    <source>
        <dbReference type="EMBL" id="CEM05219.1"/>
    </source>
</evidence>
<dbReference type="VEuPathDB" id="CryptoDB:Vbra_14175"/>
<dbReference type="AlphaFoldDB" id="A0A0G4F121"/>
<name>A0A0G4F121_VITBC</name>
<keyword evidence="2" id="KW-0812">Transmembrane</keyword>
<dbReference type="OrthoDB" id="678088at2759"/>
<dbReference type="PANTHER" id="PTHR34575">
    <property type="entry name" value="PROTEIN PAM68, CHLOROPLASTIC"/>
    <property type="match status" value="1"/>
</dbReference>
<dbReference type="InterPro" id="IPR021855">
    <property type="entry name" value="PAM68-like"/>
</dbReference>
<protein>
    <submittedName>
        <fullName evidence="3">Uncharacterized protein</fullName>
    </submittedName>
</protein>
<dbReference type="InParanoid" id="A0A0G4F121"/>
<keyword evidence="2" id="KW-1133">Transmembrane helix</keyword>
<dbReference type="Pfam" id="PF11947">
    <property type="entry name" value="DUF3464"/>
    <property type="match status" value="1"/>
</dbReference>